<dbReference type="Pfam" id="PF00291">
    <property type="entry name" value="PALP"/>
    <property type="match status" value="1"/>
</dbReference>
<dbReference type="RefSeq" id="WP_219004935.1">
    <property type="nucleotide sequence ID" value="NZ_CP079194.1"/>
</dbReference>
<dbReference type="KEGG" id="gce:KYE46_08730"/>
<protein>
    <submittedName>
        <fullName evidence="5">Threonine/serine dehydratase</fullName>
    </submittedName>
</protein>
<gene>
    <name evidence="5" type="ORF">KYE46_08730</name>
</gene>
<dbReference type="GO" id="GO:0004794">
    <property type="term" value="F:threonine deaminase activity"/>
    <property type="evidence" value="ECO:0007669"/>
    <property type="project" value="TreeGrafter"/>
</dbReference>
<dbReference type="Proteomes" id="UP000825009">
    <property type="component" value="Chromosome"/>
</dbReference>
<dbReference type="PROSITE" id="PS00165">
    <property type="entry name" value="DEHYDRATASE_SER_THR"/>
    <property type="match status" value="1"/>
</dbReference>
<feature type="domain" description="Tryptophan synthase beta chain-like PALP" evidence="4">
    <location>
        <begin position="17"/>
        <end position="302"/>
    </location>
</feature>
<dbReference type="InterPro" id="IPR050147">
    <property type="entry name" value="Ser/Thr_Dehydratase"/>
</dbReference>
<accession>A0A8F6TZE4</accession>
<sequence length="312" mass="32877">MTQPLPDAITAAAPLIAPYIRQTPILTVEANALNLRTPVTFKLEHTQITGSFKLRGAFFNMLTRDVPDAGIVAASGGNHGAAVAYAATTLGHKSRIFVPATIAKEEKLRRMRGFGGEVVLTEGSVGACMEEYAAYAESSGALSVHPYDTIPTLTGQGTLARELEAQMGELDTVFVATGGGGLIGGVSAWFRDRVKIVSVETEGTNTLEKSMREGPEIDVPARGVAAGSLGGPRLGVDSFALIREFVDEAVVLPDDDVYDAANRMWEATRLIGEPGSAVALAALTSGAYVPEKDERIGVILCGGNAEPDWFVQ</sequence>
<keyword evidence="3" id="KW-0456">Lyase</keyword>
<proteinExistence type="predicted"/>
<keyword evidence="6" id="KW-1185">Reference proteome</keyword>
<dbReference type="AlphaFoldDB" id="A0A8F6TZE4"/>
<dbReference type="NCBIfam" id="NF006094">
    <property type="entry name" value="PRK08246.1"/>
    <property type="match status" value="1"/>
</dbReference>
<dbReference type="GO" id="GO:0030170">
    <property type="term" value="F:pyridoxal phosphate binding"/>
    <property type="evidence" value="ECO:0007669"/>
    <property type="project" value="InterPro"/>
</dbReference>
<evidence type="ECO:0000256" key="2">
    <source>
        <dbReference type="ARBA" id="ARBA00022898"/>
    </source>
</evidence>
<reference evidence="5 6" key="1">
    <citation type="submission" date="2021-07" db="EMBL/GenBank/DDBJ databases">
        <title>A novel Jannaschia species isolated from marine dinoflagellate Ceratoperidinium margalefii.</title>
        <authorList>
            <person name="Jiang Y."/>
            <person name="Li Z."/>
        </authorList>
    </citation>
    <scope>NUCLEOTIDE SEQUENCE [LARGE SCALE GENOMIC DNA]</scope>
    <source>
        <strain evidence="5 6">J12C1-MA-4</strain>
    </source>
</reference>
<dbReference type="InterPro" id="IPR001926">
    <property type="entry name" value="TrpB-like_PALP"/>
</dbReference>
<evidence type="ECO:0000256" key="3">
    <source>
        <dbReference type="ARBA" id="ARBA00023239"/>
    </source>
</evidence>
<evidence type="ECO:0000256" key="1">
    <source>
        <dbReference type="ARBA" id="ARBA00001933"/>
    </source>
</evidence>
<evidence type="ECO:0000313" key="5">
    <source>
        <dbReference type="EMBL" id="QXT41278.1"/>
    </source>
</evidence>
<evidence type="ECO:0000259" key="4">
    <source>
        <dbReference type="Pfam" id="PF00291"/>
    </source>
</evidence>
<keyword evidence="2" id="KW-0663">Pyridoxal phosphate</keyword>
<dbReference type="GO" id="GO:0009097">
    <property type="term" value="P:isoleucine biosynthetic process"/>
    <property type="evidence" value="ECO:0007669"/>
    <property type="project" value="TreeGrafter"/>
</dbReference>
<name>A0A8F6TZE4_9RHOB</name>
<evidence type="ECO:0000313" key="6">
    <source>
        <dbReference type="Proteomes" id="UP000825009"/>
    </source>
</evidence>
<dbReference type="PANTHER" id="PTHR48078:SF6">
    <property type="entry name" value="L-THREONINE DEHYDRATASE CATABOLIC TDCB"/>
    <property type="match status" value="1"/>
</dbReference>
<organism evidence="5 6">
    <name type="scientific">Gymnodinialimonas ceratoperidinii</name>
    <dbReference type="NCBI Taxonomy" id="2856823"/>
    <lineage>
        <taxon>Bacteria</taxon>
        <taxon>Pseudomonadati</taxon>
        <taxon>Pseudomonadota</taxon>
        <taxon>Alphaproteobacteria</taxon>
        <taxon>Rhodobacterales</taxon>
        <taxon>Paracoccaceae</taxon>
        <taxon>Gymnodinialimonas</taxon>
    </lineage>
</organism>
<dbReference type="GO" id="GO:0006565">
    <property type="term" value="P:L-serine catabolic process"/>
    <property type="evidence" value="ECO:0007669"/>
    <property type="project" value="TreeGrafter"/>
</dbReference>
<comment type="cofactor">
    <cofactor evidence="1">
        <name>pyridoxal 5'-phosphate</name>
        <dbReference type="ChEBI" id="CHEBI:597326"/>
    </cofactor>
</comment>
<dbReference type="EMBL" id="CP079194">
    <property type="protein sequence ID" value="QXT41278.1"/>
    <property type="molecule type" value="Genomic_DNA"/>
</dbReference>
<dbReference type="InterPro" id="IPR000634">
    <property type="entry name" value="Ser/Thr_deHydtase_PyrdxlP-BS"/>
</dbReference>
<dbReference type="GO" id="GO:0006567">
    <property type="term" value="P:L-threonine catabolic process"/>
    <property type="evidence" value="ECO:0007669"/>
    <property type="project" value="TreeGrafter"/>
</dbReference>
<dbReference type="PANTHER" id="PTHR48078">
    <property type="entry name" value="THREONINE DEHYDRATASE, MITOCHONDRIAL-RELATED"/>
    <property type="match status" value="1"/>
</dbReference>
<dbReference type="GO" id="GO:0003941">
    <property type="term" value="F:L-serine ammonia-lyase activity"/>
    <property type="evidence" value="ECO:0007669"/>
    <property type="project" value="TreeGrafter"/>
</dbReference>